<name>A0A0N7GSA3_SPHMC</name>
<dbReference type="Gene3D" id="3.30.590.10">
    <property type="entry name" value="Glutamine synthetase/guanido kinase, catalytic domain"/>
    <property type="match status" value="1"/>
</dbReference>
<dbReference type="PANTHER" id="PTHR43785:SF12">
    <property type="entry name" value="TYPE-1 GLUTAMINE SYNTHETASE 2"/>
    <property type="match status" value="1"/>
</dbReference>
<accession>A0A0N7GSA3</accession>
<reference evidence="12 13" key="1">
    <citation type="journal article" date="2015" name="Genome Announc.">
        <title>Complete Genome Sequence of Polypropylene Glycol- and Polyethylene Glycol-Degrading Sphingopyxis macrogoltabida Strain EY-1.</title>
        <authorList>
            <person name="Ohtsubo Y."/>
            <person name="Nagata Y."/>
            <person name="Numata M."/>
            <person name="Tsuchikane K."/>
            <person name="Hosoyama A."/>
            <person name="Yamazoe A."/>
            <person name="Tsuda M."/>
            <person name="Fujita N."/>
            <person name="Kawai F."/>
        </authorList>
    </citation>
    <scope>NUCLEOTIDE SEQUENCE [LARGE SCALE GENOMIC DNA]</scope>
    <source>
        <strain evidence="12 13">EY-1</strain>
    </source>
</reference>
<dbReference type="InterPro" id="IPR008146">
    <property type="entry name" value="Gln_synth_cat_dom"/>
</dbReference>
<evidence type="ECO:0000313" key="13">
    <source>
        <dbReference type="Proteomes" id="UP000058074"/>
    </source>
</evidence>
<keyword evidence="7" id="KW-0535">Nitrogen fixation</keyword>
<keyword evidence="4" id="KW-0547">Nucleotide-binding</keyword>
<dbReference type="PROSITE" id="PS51986">
    <property type="entry name" value="GS_BETA_GRASP"/>
    <property type="match status" value="1"/>
</dbReference>
<organism evidence="12 13">
    <name type="scientific">Sphingopyxis macrogoltabida</name>
    <name type="common">Sphingomonas macrogoltabidus</name>
    <dbReference type="NCBI Taxonomy" id="33050"/>
    <lineage>
        <taxon>Bacteria</taxon>
        <taxon>Pseudomonadati</taxon>
        <taxon>Pseudomonadota</taxon>
        <taxon>Alphaproteobacteria</taxon>
        <taxon>Sphingomonadales</taxon>
        <taxon>Sphingomonadaceae</taxon>
        <taxon>Sphingopyxis</taxon>
    </lineage>
</organism>
<evidence type="ECO:0000256" key="2">
    <source>
        <dbReference type="ARBA" id="ARBA00003117"/>
    </source>
</evidence>
<evidence type="ECO:0000259" key="10">
    <source>
        <dbReference type="PROSITE" id="PS51986"/>
    </source>
</evidence>
<keyword evidence="6" id="KW-0460">Magnesium</keyword>
<dbReference type="InterPro" id="IPR008147">
    <property type="entry name" value="Gln_synt_N"/>
</dbReference>
<dbReference type="Gene3D" id="3.10.20.70">
    <property type="entry name" value="Glutamine synthetase, N-terminal domain"/>
    <property type="match status" value="1"/>
</dbReference>
<evidence type="ECO:0000256" key="6">
    <source>
        <dbReference type="ARBA" id="ARBA00022842"/>
    </source>
</evidence>
<dbReference type="PROSITE" id="PS51987">
    <property type="entry name" value="GS_CATALYTIC"/>
    <property type="match status" value="1"/>
</dbReference>
<dbReference type="PANTHER" id="PTHR43785">
    <property type="entry name" value="GAMMA-GLUTAMYLPUTRESCINE SYNTHETASE"/>
    <property type="match status" value="1"/>
</dbReference>
<dbReference type="PATRIC" id="fig|33050.5.peg.1498"/>
<dbReference type="RefSeq" id="WP_054587530.1">
    <property type="nucleotide sequence ID" value="NZ_CP012700.1"/>
</dbReference>
<dbReference type="InterPro" id="IPR036651">
    <property type="entry name" value="Gln_synt_N_sf"/>
</dbReference>
<comment type="similarity">
    <text evidence="8 9">Belongs to the glutamine synthetase family.</text>
</comment>
<evidence type="ECO:0000259" key="11">
    <source>
        <dbReference type="PROSITE" id="PS51987"/>
    </source>
</evidence>
<dbReference type="SUPFAM" id="SSF55931">
    <property type="entry name" value="Glutamine synthetase/guanido kinase"/>
    <property type="match status" value="1"/>
</dbReference>
<keyword evidence="3" id="KW-0436">Ligase</keyword>
<evidence type="ECO:0000256" key="3">
    <source>
        <dbReference type="ARBA" id="ARBA00022598"/>
    </source>
</evidence>
<dbReference type="OrthoDB" id="9807095at2"/>
<dbReference type="AlphaFoldDB" id="A0A0N7GSA3"/>
<protein>
    <submittedName>
        <fullName evidence="12">Glutamine synthetase</fullName>
    </submittedName>
</protein>
<sequence>MSKSSGVVAPRSEAEAFFKANPDVDSIEMIYTDMGGVPRGKRLRQHEVLAVYDSGRMFPGSITVVDITGQDTVETGLVWEDGDADRSMKPIPGTLVRTPWGGDHAGQFLVDFYELDGTPHDLDPRHVLGGVIDRFTADGLTPVLAVELEFYLVDPRRARDGAIRPARPAYNRDTPRNVEVYGLRELDDFRPFFDALYAATDVQDLPLESAISEFAPGQFELTLRHKPDALRACDDAIMYKRLVKAIAQQQGLEATFMAKPFAGQAGSGMHIHVSVNDDAGANIFASDDPEGTPALRHAIGGMIGSVGDGFALFAPHANSYRRFKANSYAPVAPTWGVNNRTVSFRIPAGPPPSRHVEHRACGADANPYLAVAAVLAGMHHGMATQADPGVAVVGNGYDRDNAGDEAFKKFWPPSNWFAAVDRFHASKLMRDYLGERFVDMFSIVKRVEQDNYFGVVPTLDYDWYLRNA</sequence>
<dbReference type="Pfam" id="PF00120">
    <property type="entry name" value="Gln-synt_C"/>
    <property type="match status" value="1"/>
</dbReference>
<dbReference type="GO" id="GO:0006598">
    <property type="term" value="P:polyamine catabolic process"/>
    <property type="evidence" value="ECO:0007669"/>
    <property type="project" value="TreeGrafter"/>
</dbReference>
<proteinExistence type="inferred from homology"/>
<evidence type="ECO:0000256" key="5">
    <source>
        <dbReference type="ARBA" id="ARBA00022840"/>
    </source>
</evidence>
<dbReference type="GO" id="GO:0006542">
    <property type="term" value="P:glutamine biosynthetic process"/>
    <property type="evidence" value="ECO:0007669"/>
    <property type="project" value="InterPro"/>
</dbReference>
<dbReference type="EMBL" id="CP012700">
    <property type="protein sequence ID" value="ALH80155.1"/>
    <property type="molecule type" value="Genomic_DNA"/>
</dbReference>
<dbReference type="PROSITE" id="PS00181">
    <property type="entry name" value="GLNA_ATP"/>
    <property type="match status" value="1"/>
</dbReference>
<dbReference type="Proteomes" id="UP000058074">
    <property type="component" value="Chromosome"/>
</dbReference>
<dbReference type="GO" id="GO:0005524">
    <property type="term" value="F:ATP binding"/>
    <property type="evidence" value="ECO:0007669"/>
    <property type="project" value="UniProtKB-KW"/>
</dbReference>
<keyword evidence="5" id="KW-0067">ATP-binding</keyword>
<dbReference type="SUPFAM" id="SSF54368">
    <property type="entry name" value="Glutamine synthetase, N-terminal domain"/>
    <property type="match status" value="1"/>
</dbReference>
<comment type="cofactor">
    <cofactor evidence="1">
        <name>Mg(2+)</name>
        <dbReference type="ChEBI" id="CHEBI:18420"/>
    </cofactor>
</comment>
<evidence type="ECO:0000256" key="8">
    <source>
        <dbReference type="PROSITE-ProRule" id="PRU01330"/>
    </source>
</evidence>
<gene>
    <name evidence="12" type="ORF">AN936_07190</name>
</gene>
<dbReference type="InterPro" id="IPR027303">
    <property type="entry name" value="Gln_synth_gly_rich_site"/>
</dbReference>
<feature type="domain" description="GS beta-grasp" evidence="10">
    <location>
        <begin position="22"/>
        <end position="117"/>
    </location>
</feature>
<comment type="function">
    <text evidence="2">Catalyzes the ATP-dependent biosynthesis of glutamine from glutamate and ammonia.</text>
</comment>
<dbReference type="SMART" id="SM01230">
    <property type="entry name" value="Gln-synt_C"/>
    <property type="match status" value="1"/>
</dbReference>
<dbReference type="GO" id="GO:0004356">
    <property type="term" value="F:glutamine synthetase activity"/>
    <property type="evidence" value="ECO:0007669"/>
    <property type="project" value="InterPro"/>
</dbReference>
<evidence type="ECO:0000256" key="9">
    <source>
        <dbReference type="RuleBase" id="RU000384"/>
    </source>
</evidence>
<dbReference type="InterPro" id="IPR014746">
    <property type="entry name" value="Gln_synth/guanido_kin_cat_dom"/>
</dbReference>
<feature type="domain" description="GS catalytic" evidence="11">
    <location>
        <begin position="124"/>
        <end position="468"/>
    </location>
</feature>
<evidence type="ECO:0000313" key="12">
    <source>
        <dbReference type="EMBL" id="ALH80155.1"/>
    </source>
</evidence>
<evidence type="ECO:0000256" key="1">
    <source>
        <dbReference type="ARBA" id="ARBA00001946"/>
    </source>
</evidence>
<evidence type="ECO:0000256" key="7">
    <source>
        <dbReference type="ARBA" id="ARBA00023231"/>
    </source>
</evidence>
<evidence type="ECO:0000256" key="4">
    <source>
        <dbReference type="ARBA" id="ARBA00022741"/>
    </source>
</evidence>
<dbReference type="KEGG" id="smag:AN936_07190"/>